<keyword evidence="4" id="KW-0964">Secreted</keyword>
<dbReference type="GO" id="GO:0005615">
    <property type="term" value="C:extracellular space"/>
    <property type="evidence" value="ECO:0007669"/>
    <property type="project" value="TreeGrafter"/>
</dbReference>
<dbReference type="AlphaFoldDB" id="A0A3B3XF83"/>
<dbReference type="FunFam" id="2.10.80.10:FF:000008">
    <property type="entry name" value="Dickkopf WNT-signaling pathway inhibitor 3a"/>
    <property type="match status" value="1"/>
</dbReference>
<dbReference type="GO" id="GO:0016055">
    <property type="term" value="P:Wnt signaling pathway"/>
    <property type="evidence" value="ECO:0007669"/>
    <property type="project" value="UniProtKB-KW"/>
</dbReference>
<dbReference type="GO" id="GO:0039706">
    <property type="term" value="F:co-receptor binding"/>
    <property type="evidence" value="ECO:0007669"/>
    <property type="project" value="TreeGrafter"/>
</dbReference>
<protein>
    <recommendedName>
        <fullName evidence="9">Dickkopf N-terminal cysteine-rich domain-containing protein</fullName>
    </recommendedName>
</protein>
<reference evidence="10" key="2">
    <citation type="submission" date="2025-09" db="UniProtKB">
        <authorList>
            <consortium name="Ensembl"/>
        </authorList>
    </citation>
    <scope>IDENTIFICATION</scope>
</reference>
<comment type="similarity">
    <text evidence="2">Belongs to the dickkopf family.</text>
</comment>
<keyword evidence="3" id="KW-0217">Developmental protein</keyword>
<name>A0A3B3XF83_9TELE</name>
<keyword evidence="7" id="KW-1015">Disulfide bond</keyword>
<dbReference type="Ensembl" id="ENSPMET00000021522.1">
    <property type="protein sequence ID" value="ENSPMEP00000013736.1"/>
    <property type="gene ID" value="ENSPMEG00000016078.1"/>
</dbReference>
<evidence type="ECO:0000313" key="11">
    <source>
        <dbReference type="Proteomes" id="UP000261480"/>
    </source>
</evidence>
<keyword evidence="11" id="KW-1185">Reference proteome</keyword>
<sequence>MMRYILTLLALPAVCNGILPEIVESGINHIVEGPSELDRILVQEDPLQKPEDAFPQVGSWLHLSVSILLSESVHSSAEQVDQSNIHLLFIFSLQGCVTNDDCGKGKYCLSDTHRSKCKPCKDTDVSCTKDDECCGDQMCVWGQCSKNATKGEAGSTCQVQNDCQPDLCCAIHKALLFPVCSVKPIERERCFDISNNLMELLSWDMQDNKPRKHCPCAGELQCQHLGRGSMCLKAEDSSEEDLTDSLYSEIDYIL</sequence>
<dbReference type="GO" id="GO:0048019">
    <property type="term" value="F:receptor antagonist activity"/>
    <property type="evidence" value="ECO:0007669"/>
    <property type="project" value="TreeGrafter"/>
</dbReference>
<dbReference type="InterPro" id="IPR039863">
    <property type="entry name" value="DKK1-4"/>
</dbReference>
<keyword evidence="5" id="KW-0879">Wnt signaling pathway</keyword>
<keyword evidence="6 8" id="KW-0732">Signal</keyword>
<reference evidence="10" key="1">
    <citation type="submission" date="2025-08" db="UniProtKB">
        <authorList>
            <consortium name="Ensembl"/>
        </authorList>
    </citation>
    <scope>IDENTIFICATION</scope>
</reference>
<feature type="domain" description="Dickkopf N-terminal cysteine-rich" evidence="9">
    <location>
        <begin position="96"/>
        <end position="145"/>
    </location>
</feature>
<dbReference type="InterPro" id="IPR047300">
    <property type="entry name" value="Dkk3_Cys2"/>
</dbReference>
<accession>A0A3B3XF83</accession>
<evidence type="ECO:0000313" key="10">
    <source>
        <dbReference type="Ensembl" id="ENSPMEP00000013736.1"/>
    </source>
</evidence>
<dbReference type="STRING" id="48701.ENSPMEP00000013736"/>
<evidence type="ECO:0000256" key="5">
    <source>
        <dbReference type="ARBA" id="ARBA00022687"/>
    </source>
</evidence>
<evidence type="ECO:0000256" key="6">
    <source>
        <dbReference type="ARBA" id="ARBA00022729"/>
    </source>
</evidence>
<evidence type="ECO:0000256" key="8">
    <source>
        <dbReference type="SAM" id="SignalP"/>
    </source>
</evidence>
<dbReference type="Proteomes" id="UP000261480">
    <property type="component" value="Unplaced"/>
</dbReference>
<dbReference type="PANTHER" id="PTHR12113">
    <property type="entry name" value="DICKKOPF3-LIKE 3"/>
    <property type="match status" value="1"/>
</dbReference>
<organism evidence="10 11">
    <name type="scientific">Poecilia mexicana</name>
    <dbReference type="NCBI Taxonomy" id="48701"/>
    <lineage>
        <taxon>Eukaryota</taxon>
        <taxon>Metazoa</taxon>
        <taxon>Chordata</taxon>
        <taxon>Craniata</taxon>
        <taxon>Vertebrata</taxon>
        <taxon>Euteleostomi</taxon>
        <taxon>Actinopterygii</taxon>
        <taxon>Neopterygii</taxon>
        <taxon>Teleostei</taxon>
        <taxon>Neoteleostei</taxon>
        <taxon>Acanthomorphata</taxon>
        <taxon>Ovalentaria</taxon>
        <taxon>Atherinomorphae</taxon>
        <taxon>Cyprinodontiformes</taxon>
        <taxon>Poeciliidae</taxon>
        <taxon>Poeciliinae</taxon>
        <taxon>Poecilia</taxon>
    </lineage>
</organism>
<proteinExistence type="inferred from homology"/>
<dbReference type="PANTHER" id="PTHR12113:SF8">
    <property type="entry name" value="DICKKOPF-RELATED PROTEIN 3"/>
    <property type="match status" value="1"/>
</dbReference>
<evidence type="ECO:0000259" key="9">
    <source>
        <dbReference type="Pfam" id="PF04706"/>
    </source>
</evidence>
<dbReference type="Pfam" id="PF04706">
    <property type="entry name" value="Dickkopf_N"/>
    <property type="match status" value="1"/>
</dbReference>
<feature type="signal peptide" evidence="8">
    <location>
        <begin position="1"/>
        <end position="17"/>
    </location>
</feature>
<dbReference type="Gene3D" id="2.10.80.10">
    <property type="entry name" value="Lipase, subunit A"/>
    <property type="match status" value="1"/>
</dbReference>
<comment type="subcellular location">
    <subcellularLocation>
        <location evidence="1">Secreted</location>
    </subcellularLocation>
</comment>
<feature type="chain" id="PRO_5017212247" description="Dickkopf N-terminal cysteine-rich domain-containing protein" evidence="8">
    <location>
        <begin position="18"/>
        <end position="254"/>
    </location>
</feature>
<evidence type="ECO:0000256" key="2">
    <source>
        <dbReference type="ARBA" id="ARBA00010842"/>
    </source>
</evidence>
<evidence type="ECO:0000256" key="4">
    <source>
        <dbReference type="ARBA" id="ARBA00022525"/>
    </source>
</evidence>
<evidence type="ECO:0000256" key="1">
    <source>
        <dbReference type="ARBA" id="ARBA00004613"/>
    </source>
</evidence>
<evidence type="ECO:0000256" key="7">
    <source>
        <dbReference type="ARBA" id="ARBA00023157"/>
    </source>
</evidence>
<dbReference type="GO" id="GO:0090090">
    <property type="term" value="P:negative regulation of canonical Wnt signaling pathway"/>
    <property type="evidence" value="ECO:0007669"/>
    <property type="project" value="TreeGrafter"/>
</dbReference>
<dbReference type="InterPro" id="IPR006796">
    <property type="entry name" value="Dickkopf_N"/>
</dbReference>
<dbReference type="CDD" id="cd23274">
    <property type="entry name" value="Dkk3_Cys2"/>
    <property type="match status" value="1"/>
</dbReference>
<evidence type="ECO:0000256" key="3">
    <source>
        <dbReference type="ARBA" id="ARBA00022473"/>
    </source>
</evidence>